<evidence type="ECO:0000313" key="4">
    <source>
        <dbReference type="Proteomes" id="UP000254777"/>
    </source>
</evidence>
<dbReference type="SUPFAM" id="SSF49478">
    <property type="entry name" value="Cna protein B-type domain"/>
    <property type="match status" value="1"/>
</dbReference>
<feature type="domain" description="CNA-B" evidence="2">
    <location>
        <begin position="175"/>
        <end position="253"/>
    </location>
</feature>
<protein>
    <recommendedName>
        <fullName evidence="2">CNA-B domain-containing protein</fullName>
    </recommendedName>
</protein>
<evidence type="ECO:0000313" key="3">
    <source>
        <dbReference type="EMBL" id="SUB75142.1"/>
    </source>
</evidence>
<proteinExistence type="predicted"/>
<dbReference type="RefSeq" id="WP_115312060.1">
    <property type="nucleotide sequence ID" value="NZ_UGTH01000001.1"/>
</dbReference>
<reference evidence="3 4" key="1">
    <citation type="submission" date="2018-06" db="EMBL/GenBank/DDBJ databases">
        <authorList>
            <consortium name="Pathogen Informatics"/>
            <person name="Doyle S."/>
        </authorList>
    </citation>
    <scope>NUCLEOTIDE SEQUENCE [LARGE SCALE GENOMIC DNA]</scope>
    <source>
        <strain evidence="3 4">NCTC11088</strain>
    </source>
</reference>
<dbReference type="Gene3D" id="2.60.40.10">
    <property type="entry name" value="Immunoglobulins"/>
    <property type="match status" value="1"/>
</dbReference>
<dbReference type="Gene3D" id="2.60.40.1140">
    <property type="entry name" value="Collagen-binding surface protein Cna, B-type domain"/>
    <property type="match status" value="1"/>
</dbReference>
<dbReference type="InterPro" id="IPR008454">
    <property type="entry name" value="Collagen-bd_Cna-like_B-typ_dom"/>
</dbReference>
<organism evidence="3 4">
    <name type="scientific">Peptoniphilus indolicus</name>
    <dbReference type="NCBI Taxonomy" id="33030"/>
    <lineage>
        <taxon>Bacteria</taxon>
        <taxon>Bacillati</taxon>
        <taxon>Bacillota</taxon>
        <taxon>Tissierellia</taxon>
        <taxon>Tissierellales</taxon>
        <taxon>Peptoniphilaceae</taxon>
        <taxon>Peptoniphilus</taxon>
    </lineage>
</organism>
<evidence type="ECO:0000259" key="2">
    <source>
        <dbReference type="Pfam" id="PF05738"/>
    </source>
</evidence>
<feature type="transmembrane region" description="Helical" evidence="1">
    <location>
        <begin position="287"/>
        <end position="305"/>
    </location>
</feature>
<dbReference type="EMBL" id="UGTH01000001">
    <property type="protein sequence ID" value="SUB75142.1"/>
    <property type="molecule type" value="Genomic_DNA"/>
</dbReference>
<dbReference type="Proteomes" id="UP000254777">
    <property type="component" value="Unassembled WGS sequence"/>
</dbReference>
<dbReference type="Pfam" id="PF05738">
    <property type="entry name" value="Cna_B"/>
    <property type="match status" value="1"/>
</dbReference>
<name>A0A379DC38_9FIRM</name>
<dbReference type="InterPro" id="IPR013783">
    <property type="entry name" value="Ig-like_fold"/>
</dbReference>
<dbReference type="AlphaFoldDB" id="A0A379DC38"/>
<keyword evidence="1" id="KW-0472">Membrane</keyword>
<evidence type="ECO:0000256" key="1">
    <source>
        <dbReference type="SAM" id="Phobius"/>
    </source>
</evidence>
<gene>
    <name evidence="3" type="ORF">NCTC11088_00928</name>
</gene>
<sequence>MNKKLKNILNFFSAFVLLQILIISLFVDNVEAGNYKSTVSVKYKLENTEFKLYKIAEKSKEGKYNLVNEFINYRVDLSNYSSMDKAAVANTLESYIKRDGLKELRKGVTDSFNSVNFTALDSGLYLIMGETKLNKDYRYYPTPVLFEVTENSNREIVMDLKYEKNKIDKKIKLIVYKIWDDGDSIDRPNSIDVQLLRNGQVLEEEKLSKYNNWCIEWKNLSPDFTYDVIEKDVPKNYYVTVNRDGEVIKICNTLSNIEGEYLTREENEKEEEPFKIMEEKVPQTGQLWYPVIILLILASVFFIIGKMSDKKNENK</sequence>
<dbReference type="CDD" id="cd00222">
    <property type="entry name" value="CollagenBindB"/>
    <property type="match status" value="1"/>
</dbReference>
<keyword evidence="1" id="KW-1133">Transmembrane helix</keyword>
<accession>A0A379DC38</accession>
<keyword evidence="1" id="KW-0812">Transmembrane</keyword>